<sequence length="167" mass="18719">MKIFLWYMANPGFQAGVAEKLGIDQSTMSKTISSVMRKIIEKAHLWIFQLTLAKVNEAQQAWQEKFQFPIAIGIIDCTHVQILKPNHHGDECINKKGLATVNVQATSNSSEIFTNVDFPGAVLLLGDDGYGYGSEPWQTTSFINLNNASARAYNRLFKKERVIIIGR</sequence>
<gene>
    <name evidence="1" type="ORF">NQ314_011345</name>
</gene>
<accession>A0AAV8XJP3</accession>
<evidence type="ECO:0000313" key="2">
    <source>
        <dbReference type="Proteomes" id="UP001162156"/>
    </source>
</evidence>
<evidence type="ECO:0008006" key="3">
    <source>
        <dbReference type="Google" id="ProtNLM"/>
    </source>
</evidence>
<proteinExistence type="predicted"/>
<dbReference type="Proteomes" id="UP001162156">
    <property type="component" value="Unassembled WGS sequence"/>
</dbReference>
<dbReference type="AlphaFoldDB" id="A0AAV8XJP3"/>
<keyword evidence="2" id="KW-1185">Reference proteome</keyword>
<comment type="caution">
    <text evidence="1">The sequence shown here is derived from an EMBL/GenBank/DDBJ whole genome shotgun (WGS) entry which is preliminary data.</text>
</comment>
<organism evidence="1 2">
    <name type="scientific">Rhamnusium bicolor</name>
    <dbReference type="NCBI Taxonomy" id="1586634"/>
    <lineage>
        <taxon>Eukaryota</taxon>
        <taxon>Metazoa</taxon>
        <taxon>Ecdysozoa</taxon>
        <taxon>Arthropoda</taxon>
        <taxon>Hexapoda</taxon>
        <taxon>Insecta</taxon>
        <taxon>Pterygota</taxon>
        <taxon>Neoptera</taxon>
        <taxon>Endopterygota</taxon>
        <taxon>Coleoptera</taxon>
        <taxon>Polyphaga</taxon>
        <taxon>Cucujiformia</taxon>
        <taxon>Chrysomeloidea</taxon>
        <taxon>Cerambycidae</taxon>
        <taxon>Lepturinae</taxon>
        <taxon>Rhagiini</taxon>
        <taxon>Rhamnusium</taxon>
    </lineage>
</organism>
<dbReference type="EMBL" id="JANEYF010003158">
    <property type="protein sequence ID" value="KAJ8938748.1"/>
    <property type="molecule type" value="Genomic_DNA"/>
</dbReference>
<name>A0AAV8XJP3_9CUCU</name>
<protein>
    <recommendedName>
        <fullName evidence="3">Nuclease HARBI1</fullName>
    </recommendedName>
</protein>
<reference evidence="1" key="1">
    <citation type="journal article" date="2023" name="Insect Mol. Biol.">
        <title>Genome sequencing provides insights into the evolution of gene families encoding plant cell wall-degrading enzymes in longhorned beetles.</title>
        <authorList>
            <person name="Shin N.R."/>
            <person name="Okamura Y."/>
            <person name="Kirsch R."/>
            <person name="Pauchet Y."/>
        </authorList>
    </citation>
    <scope>NUCLEOTIDE SEQUENCE</scope>
    <source>
        <strain evidence="1">RBIC_L_NR</strain>
    </source>
</reference>
<evidence type="ECO:0000313" key="1">
    <source>
        <dbReference type="EMBL" id="KAJ8938748.1"/>
    </source>
</evidence>